<evidence type="ECO:0000256" key="1">
    <source>
        <dbReference type="SAM" id="MobiDB-lite"/>
    </source>
</evidence>
<reference evidence="4" key="1">
    <citation type="submission" date="2019-03" db="EMBL/GenBank/DDBJ databases">
        <authorList>
            <person name="Goralski S.M."/>
            <person name="Markward M.L."/>
            <person name="Addai K."/>
            <person name="Agarwal S."/>
            <person name="Ahmad I.M."/>
            <person name="Alumyar Y.S."/>
            <person name="An J."/>
            <person name="Antar T.E."/>
            <person name="Antony V."/>
            <person name="Arvin L.E."/>
            <person name="Atanasoff K.E."/>
            <person name="Ati R."/>
            <person name="Batista A."/>
            <person name="Bembuh M.L."/>
            <person name="Bhardvaj T.B."/>
            <person name="Brown C.J."/>
            <person name="Butt S.T."/>
            <person name="Cahn D."/>
            <person name="Canales I.-I."/>
            <person name="Carr K."/>
            <person name="Chen K.Z."/>
            <person name="Chen M."/>
            <person name="Chigurupati S."/>
            <person name="Chou C."/>
            <person name="Chung C.S."/>
            <person name="Cole S.T."/>
            <person name="Colson C.L."/>
            <person name="Dent D.M."/>
            <person name="Djiogo E.M."/>
            <person name="Domrachev B.M."/>
            <person name="Dwivedi J."/>
            <person name="Ehsani C."/>
            <person name="Essien U.A."/>
            <person name="Fakhar A."/>
            <person name="Flood S.H."/>
            <person name="Furletti G."/>
            <person name="Gebreegziabher M."/>
            <person name="Gruver-Williams A."/>
            <person name="Guldan M.L."/>
            <person name="Gurung S."/>
            <person name="Heo K."/>
            <person name="John R.A."/>
            <person name="Kabir L."/>
            <person name="Kaira H."/>
            <person name="Kane M.S."/>
            <person name="Karanja M."/>
            <person name="Karley A.N."/>
            <person name="Kelleher J."/>
            <person name="Khan A.M."/>
            <person name="Khan A."/>
            <person name="Kharel S."/>
            <person name="Kidane M."/>
            <person name="Konanur P."/>
            <person name="Kuo N.K."/>
            <person name="Kyaw G."/>
            <person name="Lahijan N."/>
            <person name="Lamm D.N."/>
            <person name="Lance S.V."/>
            <person name="Le C."/>
            <person name="Lee C.H."/>
            <person name="Leka D."/>
            <person name="Li C."/>
            <person name="Lim S.Y."/>
            <person name="Lo J."/>
            <person name="Ludwig S."/>
            <person name="Mahaney V.M."/>
            <person name="Mangukiya A."/>
            <person name="Mani D."/>
            <person name="Mariano P."/>
            <person name="Mbaekwe U."/>
            <person name="McGowan H."/>
            <person name="McNamara A."/>
            <person name="Mebrahtu S."/>
            <person name="Mohamed A."/>
            <person name="Mohamed M.E."/>
            <person name="Muntaka F."/>
            <person name="Naqvi T."/>
            <person name="Nengel A.M."/>
            <person name="Neupane S."/>
            <person name="Nguyen J."/>
            <person name="Nguyen J."/>
            <person name="Nwoji I.C."/>
            <person name="O'Brien T."/>
            <person name="Okusolubo T.A."/>
            <person name="Paek J."/>
            <person name="Pandithakoralag H."/>
            <person name="Parsa S."/>
            <person name="Perry C."/>
            <person name="Petrie C.R."/>
            <person name="Poteshman G.A."/>
            <person name="Quiros D."/>
            <person name="Rana S."/>
            <person name="Reister J."/>
            <person name="Reyes E."/>
            <person name="Riaz H.S."/>
            <person name="Roach T.L."/>
            <person name="Saikali A."/>
            <person name="Scalsky R."/>
            <person name="Schultz J.A."/>
            <person name="Scott C.F."/>
            <person name="Sekira M.D."/>
            <person name="Shee C.S."/>
            <person name="Shultz P."/>
            <person name="Siarez J.A."/>
            <person name="Simpson A.L."/>
            <person name="Singh S."/>
            <person name="Smith F.R."/>
            <person name="Smith S.A."/>
            <person name="Sobers S."/>
            <person name="Sobowale A.O."/>
            <person name="Somoza K.A."/>
            <person name="Song M."/>
            <person name="Spence R.N."/>
            <person name="Spruill R.A."/>
            <person name="Subedi A."/>
            <person name="Taj A.B."/>
            <person name="Thomas J."/>
            <person name="Todd J.C."/>
            <person name="Tran T."/>
            <person name="Varghese J."/>
            <person name="Vartanian E."/>
            <person name="Vega A."/>
            <person name="Vong A."/>
            <person name="Wachhaus L.E."/>
            <person name="Walter A.J."/>
            <person name="Wessel M.E."/>
            <person name="Azam A.M."/>
            <person name="Blocker D."/>
            <person name="Naeem N.-U.-A."/>
            <person name="Patel R."/>
            <person name="Shakarov P."/>
            <person name="Xie C.L."/>
            <person name="Zolnerowich N."/>
            <person name="Correa-Mendez M."/>
            <person name="Fabian M."/>
            <person name="Fishbein J."/>
            <person name="Harkles L."/>
            <person name="Reger N."/>
            <person name="Saleh S."/>
            <person name="Erill I."/>
            <person name="Caruso S.M."/>
            <person name="Garlena R.A."/>
            <person name="Russell D.A."/>
            <person name="Pope W.H."/>
            <person name="Jacobs-Sera D."/>
            <person name="Hatfull G.F."/>
        </authorList>
    </citation>
    <scope>NUCLEOTIDE SEQUENCE [LARGE SCALE GENOMIC DNA]</scope>
</reference>
<name>A0A4D6E424_9CAUD</name>
<feature type="region of interest" description="Disordered" evidence="1">
    <location>
        <begin position="206"/>
        <end position="240"/>
    </location>
</feature>
<feature type="transmembrane region" description="Helical" evidence="2">
    <location>
        <begin position="93"/>
        <end position="112"/>
    </location>
</feature>
<evidence type="ECO:0000313" key="3">
    <source>
        <dbReference type="EMBL" id="QBZ73420.1"/>
    </source>
</evidence>
<proteinExistence type="predicted"/>
<keyword evidence="4" id="KW-1185">Reference proteome</keyword>
<evidence type="ECO:0000256" key="2">
    <source>
        <dbReference type="SAM" id="Phobius"/>
    </source>
</evidence>
<accession>A0A4D6E424</accession>
<dbReference type="EMBL" id="MK686069">
    <property type="protein sequence ID" value="QBZ73420.1"/>
    <property type="molecule type" value="Genomic_DNA"/>
</dbReference>
<feature type="transmembrane region" description="Helical" evidence="2">
    <location>
        <begin position="57"/>
        <end position="81"/>
    </location>
</feature>
<protein>
    <submittedName>
        <fullName evidence="3">Uncharacterized protein</fullName>
    </submittedName>
</protein>
<sequence>MWFKANPHKPELSPAEKTIRRTRRVLTGGRWFLITGLVFYSLMTTTPFVSAHSEWEWSGFVLGLIVDAAFIMALSAESTLARHGVTKLGKWPVTFRWTTGLSSVFLNVWLSVAEKDGVGVAVHLIAPALVMLLAEVGPVYMAALADAEHKGKKADAFALRYETQQTIADAFDVPHELTGLKPIAARFVTPGGDELGGVVTMTPAEPEPVQETLPEPEPVNELHNAEPEPEPANERLSNKEADEIIEKGWRHRLSPEEVGKAATRHPATVRRKYKELDASLSV</sequence>
<evidence type="ECO:0000313" key="4">
    <source>
        <dbReference type="Proteomes" id="UP000297168"/>
    </source>
</evidence>
<feature type="transmembrane region" description="Helical" evidence="2">
    <location>
        <begin position="124"/>
        <end position="143"/>
    </location>
</feature>
<keyword evidence="2" id="KW-0472">Membrane</keyword>
<organism evidence="3 4">
    <name type="scientific">Streptomyces phage Heather</name>
    <dbReference type="NCBI Taxonomy" id="2562343"/>
    <lineage>
        <taxon>Viruses</taxon>
        <taxon>Duplodnaviria</taxon>
        <taxon>Heunggongvirae</taxon>
        <taxon>Uroviricota</taxon>
        <taxon>Caudoviricetes</taxon>
        <taxon>Colingsworthviridae</taxon>
        <taxon>Sebastisaurusvirus</taxon>
        <taxon>Sebastisaurusvirus heather</taxon>
    </lineage>
</organism>
<gene>
    <name evidence="3" type="primary">50</name>
    <name evidence="3" type="ORF">SEA_HEATHER_50</name>
</gene>
<keyword evidence="2" id="KW-1133">Transmembrane helix</keyword>
<dbReference type="Proteomes" id="UP000297168">
    <property type="component" value="Segment"/>
</dbReference>
<keyword evidence="2" id="KW-0812">Transmembrane</keyword>
<feature type="transmembrane region" description="Helical" evidence="2">
    <location>
        <begin position="31"/>
        <end position="51"/>
    </location>
</feature>